<protein>
    <recommendedName>
        <fullName evidence="3">STAS domain-containing protein</fullName>
    </recommendedName>
</protein>
<sequence>MRDPDRIPELCALLERAWRLDPDMRLGQLIVCAICPSTPCPQIFHPEDSHTQRGLEHFIARCEGKLPAAYAPRPDPDTFALSWAERGPAVESTVRLESAREAQFDCTVPGPHGAPIASAGHILELRYVGEYRPGSQGKPDAAAMRAAMLPHVLETCPDVVLFDFSELDYSWGDGILGLLQTLAELDRDEPMHAVVLAGEGSWRGLDGLLVGAMFRDRQHAVNEAKRLAYQRCVQVG</sequence>
<name>A6G5V5_9BACT</name>
<reference evidence="1 2" key="1">
    <citation type="submission" date="2007-06" db="EMBL/GenBank/DDBJ databases">
        <authorList>
            <person name="Shimkets L."/>
            <person name="Ferriera S."/>
            <person name="Johnson J."/>
            <person name="Kravitz S."/>
            <person name="Beeson K."/>
            <person name="Sutton G."/>
            <person name="Rogers Y.-H."/>
            <person name="Friedman R."/>
            <person name="Frazier M."/>
            <person name="Venter J.C."/>
        </authorList>
    </citation>
    <scope>NUCLEOTIDE SEQUENCE [LARGE SCALE GENOMIC DNA]</scope>
    <source>
        <strain evidence="1 2">SIR-1</strain>
    </source>
</reference>
<dbReference type="RefSeq" id="WP_006972104.1">
    <property type="nucleotide sequence ID" value="NZ_ABCS01000027.1"/>
</dbReference>
<proteinExistence type="predicted"/>
<dbReference type="AlphaFoldDB" id="A6G5V5"/>
<dbReference type="OrthoDB" id="5197970at2"/>
<keyword evidence="2" id="KW-1185">Reference proteome</keyword>
<accession>A6G5V5</accession>
<comment type="caution">
    <text evidence="1">The sequence shown here is derived from an EMBL/GenBank/DDBJ whole genome shotgun (WGS) entry which is preliminary data.</text>
</comment>
<dbReference type="EMBL" id="ABCS01000027">
    <property type="protein sequence ID" value="EDM78729.1"/>
    <property type="molecule type" value="Genomic_DNA"/>
</dbReference>
<evidence type="ECO:0000313" key="2">
    <source>
        <dbReference type="Proteomes" id="UP000005801"/>
    </source>
</evidence>
<dbReference type="STRING" id="391625.PPSIR1_12128"/>
<dbReference type="Proteomes" id="UP000005801">
    <property type="component" value="Unassembled WGS sequence"/>
</dbReference>
<gene>
    <name evidence="1" type="ORF">PPSIR1_12128</name>
</gene>
<organism evidence="1 2">
    <name type="scientific">Plesiocystis pacifica SIR-1</name>
    <dbReference type="NCBI Taxonomy" id="391625"/>
    <lineage>
        <taxon>Bacteria</taxon>
        <taxon>Pseudomonadati</taxon>
        <taxon>Myxococcota</taxon>
        <taxon>Polyangia</taxon>
        <taxon>Nannocystales</taxon>
        <taxon>Nannocystaceae</taxon>
        <taxon>Plesiocystis</taxon>
    </lineage>
</organism>
<evidence type="ECO:0000313" key="1">
    <source>
        <dbReference type="EMBL" id="EDM78729.1"/>
    </source>
</evidence>
<evidence type="ECO:0008006" key="3">
    <source>
        <dbReference type="Google" id="ProtNLM"/>
    </source>
</evidence>